<protein>
    <submittedName>
        <fullName evidence="1">Uncharacterized protein</fullName>
    </submittedName>
</protein>
<dbReference type="EMBL" id="JADJMH010000001">
    <property type="protein sequence ID" value="MBK7673307.1"/>
    <property type="molecule type" value="Genomic_DNA"/>
</dbReference>
<organism evidence="1 2">
    <name type="scientific">Candidatus Accumulibacter proximus</name>
    <dbReference type="NCBI Taxonomy" id="2954385"/>
    <lineage>
        <taxon>Bacteria</taxon>
        <taxon>Pseudomonadati</taxon>
        <taxon>Pseudomonadota</taxon>
        <taxon>Betaproteobacteria</taxon>
        <taxon>Candidatus Accumulibacter</taxon>
    </lineage>
</organism>
<dbReference type="AlphaFoldDB" id="A0A935PW45"/>
<accession>A0A935PW45</accession>
<dbReference type="Proteomes" id="UP000697998">
    <property type="component" value="Unassembled WGS sequence"/>
</dbReference>
<evidence type="ECO:0000313" key="1">
    <source>
        <dbReference type="EMBL" id="MBK7673307.1"/>
    </source>
</evidence>
<name>A0A935PW45_9PROT</name>
<proteinExistence type="predicted"/>
<evidence type="ECO:0000313" key="2">
    <source>
        <dbReference type="Proteomes" id="UP000697998"/>
    </source>
</evidence>
<sequence>MPTTGSCRFARRQRSSLPNSTQAKLSLLDITQDTDQIADLVRDYPGLLELLPFAPQDPDLADLNRWKNIKATTRARWQTAPDDKLGSARRTWQLLPDAAPDPRYMCNAAGCRPVTVVDYQFADYDQPWLAGRKRIAFLATGEGDGTAT</sequence>
<comment type="caution">
    <text evidence="1">The sequence shown here is derived from an EMBL/GenBank/DDBJ whole genome shotgun (WGS) entry which is preliminary data.</text>
</comment>
<reference evidence="1 2" key="1">
    <citation type="submission" date="2020-10" db="EMBL/GenBank/DDBJ databases">
        <title>Connecting structure to function with the recovery of over 1000 high-quality activated sludge metagenome-assembled genomes encoding full-length rRNA genes using long-read sequencing.</title>
        <authorList>
            <person name="Singleton C.M."/>
            <person name="Petriglieri F."/>
            <person name="Kristensen J.M."/>
            <person name="Kirkegaard R.H."/>
            <person name="Michaelsen T.Y."/>
            <person name="Andersen M.H."/>
            <person name="Karst S.M."/>
            <person name="Dueholm M.S."/>
            <person name="Nielsen P.H."/>
            <person name="Albertsen M."/>
        </authorList>
    </citation>
    <scope>NUCLEOTIDE SEQUENCE [LARGE SCALE GENOMIC DNA]</scope>
    <source>
        <strain evidence="1">EsbW_18-Q3-R4-48_BATAC.285</strain>
    </source>
</reference>
<gene>
    <name evidence="1" type="ORF">IPJ27_00255</name>
</gene>